<dbReference type="RefSeq" id="WP_184803251.1">
    <property type="nucleotide sequence ID" value="NZ_JACIIZ010000010.1"/>
</dbReference>
<feature type="region of interest" description="Disordered" evidence="1">
    <location>
        <begin position="61"/>
        <end position="93"/>
    </location>
</feature>
<proteinExistence type="predicted"/>
<dbReference type="Proteomes" id="UP000539175">
    <property type="component" value="Unassembled WGS sequence"/>
</dbReference>
<keyword evidence="3" id="KW-1185">Reference proteome</keyword>
<accession>A0A7X0AZT9</accession>
<gene>
    <name evidence="2" type="ORF">FHS74_003713</name>
</gene>
<evidence type="ECO:0000256" key="1">
    <source>
        <dbReference type="SAM" id="MobiDB-lite"/>
    </source>
</evidence>
<name>A0A7X0AZT9_9PROT</name>
<dbReference type="AlphaFoldDB" id="A0A7X0AZT9"/>
<comment type="caution">
    <text evidence="2">The sequence shown here is derived from an EMBL/GenBank/DDBJ whole genome shotgun (WGS) entry which is preliminary data.</text>
</comment>
<evidence type="ECO:0000313" key="3">
    <source>
        <dbReference type="Proteomes" id="UP000539175"/>
    </source>
</evidence>
<protein>
    <submittedName>
        <fullName evidence="2">Uncharacterized protein</fullName>
    </submittedName>
</protein>
<evidence type="ECO:0000313" key="2">
    <source>
        <dbReference type="EMBL" id="MBB6253144.1"/>
    </source>
</evidence>
<dbReference type="EMBL" id="JACIIZ010000010">
    <property type="protein sequence ID" value="MBB6253144.1"/>
    <property type="molecule type" value="Genomic_DNA"/>
</dbReference>
<sequence>MTDAQPVRHIITNHQNQPLELHLPSGLVMLPPRGRLAVSVGDLAARQLQVLQADRLIGLHEEADPPAAAEPADEGDAAPPVAQKSRGARKVEA</sequence>
<reference evidence="2 3" key="1">
    <citation type="submission" date="2020-08" db="EMBL/GenBank/DDBJ databases">
        <title>Genomic Encyclopedia of Type Strains, Phase IV (KMG-IV): sequencing the most valuable type-strain genomes for metagenomic binning, comparative biology and taxonomic classification.</title>
        <authorList>
            <person name="Goeker M."/>
        </authorList>
    </citation>
    <scope>NUCLEOTIDE SEQUENCE [LARGE SCALE GENOMIC DNA]</scope>
    <source>
        <strain evidence="2 3">DSM 22198</strain>
    </source>
</reference>
<organism evidence="2 3">
    <name type="scientific">Nitrospirillum iridis</name>
    <dbReference type="NCBI Taxonomy" id="765888"/>
    <lineage>
        <taxon>Bacteria</taxon>
        <taxon>Pseudomonadati</taxon>
        <taxon>Pseudomonadota</taxon>
        <taxon>Alphaproteobacteria</taxon>
        <taxon>Rhodospirillales</taxon>
        <taxon>Azospirillaceae</taxon>
        <taxon>Nitrospirillum</taxon>
    </lineage>
</organism>